<evidence type="ECO:0000313" key="3">
    <source>
        <dbReference type="Proteomes" id="UP001597301"/>
    </source>
</evidence>
<accession>A0ABW4KFR1</accession>
<evidence type="ECO:0008006" key="4">
    <source>
        <dbReference type="Google" id="ProtNLM"/>
    </source>
</evidence>
<keyword evidence="3" id="KW-1185">Reference proteome</keyword>
<dbReference type="Proteomes" id="UP001597301">
    <property type="component" value="Unassembled WGS sequence"/>
</dbReference>
<feature type="coiled-coil region" evidence="1">
    <location>
        <begin position="22"/>
        <end position="49"/>
    </location>
</feature>
<keyword evidence="1" id="KW-0175">Coiled coil</keyword>
<name>A0ABW4KFR1_9BACI</name>
<gene>
    <name evidence="2" type="ORF">ACFSCZ_09130</name>
</gene>
<organism evidence="2 3">
    <name type="scientific">Siminovitchia sediminis</name>
    <dbReference type="NCBI Taxonomy" id="1274353"/>
    <lineage>
        <taxon>Bacteria</taxon>
        <taxon>Bacillati</taxon>
        <taxon>Bacillota</taxon>
        <taxon>Bacilli</taxon>
        <taxon>Bacillales</taxon>
        <taxon>Bacillaceae</taxon>
        <taxon>Siminovitchia</taxon>
    </lineage>
</organism>
<dbReference type="RefSeq" id="WP_380773602.1">
    <property type="nucleotide sequence ID" value="NZ_JBHUEO010000020.1"/>
</dbReference>
<comment type="caution">
    <text evidence="2">The sequence shown here is derived from an EMBL/GenBank/DDBJ whole genome shotgun (WGS) entry which is preliminary data.</text>
</comment>
<protein>
    <recommendedName>
        <fullName evidence="4">Ankyrin repeat domain-containing protein</fullName>
    </recommendedName>
</protein>
<sequence length="64" mass="7351">MKKWILPWAVCILLLQSCDIAGNKEEVNKTKEKENMERLEEQLLKAAELGETDSVKQLIQDGSY</sequence>
<evidence type="ECO:0000313" key="2">
    <source>
        <dbReference type="EMBL" id="MFD1706892.1"/>
    </source>
</evidence>
<dbReference type="EMBL" id="JBHUEO010000020">
    <property type="protein sequence ID" value="MFD1706892.1"/>
    <property type="molecule type" value="Genomic_DNA"/>
</dbReference>
<reference evidence="3" key="1">
    <citation type="journal article" date="2019" name="Int. J. Syst. Evol. Microbiol.">
        <title>The Global Catalogue of Microorganisms (GCM) 10K type strain sequencing project: providing services to taxonomists for standard genome sequencing and annotation.</title>
        <authorList>
            <consortium name="The Broad Institute Genomics Platform"/>
            <consortium name="The Broad Institute Genome Sequencing Center for Infectious Disease"/>
            <person name="Wu L."/>
            <person name="Ma J."/>
        </authorList>
    </citation>
    <scope>NUCLEOTIDE SEQUENCE [LARGE SCALE GENOMIC DNA]</scope>
    <source>
        <strain evidence="3">CGMCC 1.12295</strain>
    </source>
</reference>
<dbReference type="PROSITE" id="PS51257">
    <property type="entry name" value="PROKAR_LIPOPROTEIN"/>
    <property type="match status" value="1"/>
</dbReference>
<proteinExistence type="predicted"/>
<evidence type="ECO:0000256" key="1">
    <source>
        <dbReference type="SAM" id="Coils"/>
    </source>
</evidence>